<dbReference type="PANTHER" id="PTHR42713:SF3">
    <property type="entry name" value="TRANSCRIPTIONAL REGULATORY PROTEIN HPTR"/>
    <property type="match status" value="1"/>
</dbReference>
<evidence type="ECO:0000256" key="6">
    <source>
        <dbReference type="ARBA" id="ARBA00023125"/>
    </source>
</evidence>
<dbReference type="InterPro" id="IPR009057">
    <property type="entry name" value="Homeodomain-like_sf"/>
</dbReference>
<evidence type="ECO:0000256" key="3">
    <source>
        <dbReference type="ARBA" id="ARBA00022553"/>
    </source>
</evidence>
<organism evidence="11 12">
    <name type="scientific">Paenibacillus eucommiae</name>
    <dbReference type="NCBI Taxonomy" id="1355755"/>
    <lineage>
        <taxon>Bacteria</taxon>
        <taxon>Bacillati</taxon>
        <taxon>Bacillota</taxon>
        <taxon>Bacilli</taxon>
        <taxon>Bacillales</taxon>
        <taxon>Paenibacillaceae</taxon>
        <taxon>Paenibacillus</taxon>
    </lineage>
</organism>
<evidence type="ECO:0000259" key="9">
    <source>
        <dbReference type="PROSITE" id="PS01124"/>
    </source>
</evidence>
<proteinExistence type="predicted"/>
<feature type="domain" description="HTH araC/xylS-type" evidence="9">
    <location>
        <begin position="413"/>
        <end position="512"/>
    </location>
</feature>
<keyword evidence="6" id="KW-0238">DNA-binding</keyword>
<dbReference type="InterPro" id="IPR001789">
    <property type="entry name" value="Sig_transdc_resp-reg_receiver"/>
</dbReference>
<dbReference type="InterPro" id="IPR051552">
    <property type="entry name" value="HptR"/>
</dbReference>
<dbReference type="Pfam" id="PF12833">
    <property type="entry name" value="HTH_18"/>
    <property type="match status" value="1"/>
</dbReference>
<evidence type="ECO:0000256" key="2">
    <source>
        <dbReference type="ARBA" id="ARBA00022490"/>
    </source>
</evidence>
<dbReference type="PROSITE" id="PS00041">
    <property type="entry name" value="HTH_ARAC_FAMILY_1"/>
    <property type="match status" value="1"/>
</dbReference>
<keyword evidence="5" id="KW-0805">Transcription regulation</keyword>
<dbReference type="PANTHER" id="PTHR42713">
    <property type="entry name" value="HISTIDINE KINASE-RELATED"/>
    <property type="match status" value="1"/>
</dbReference>
<accession>A0ABS4IT03</accession>
<evidence type="ECO:0000313" key="11">
    <source>
        <dbReference type="EMBL" id="MBP1990658.1"/>
    </source>
</evidence>
<dbReference type="InterPro" id="IPR011006">
    <property type="entry name" value="CheY-like_superfamily"/>
</dbReference>
<dbReference type="SUPFAM" id="SSF46689">
    <property type="entry name" value="Homeodomain-like"/>
    <property type="match status" value="2"/>
</dbReference>
<dbReference type="SUPFAM" id="SSF52172">
    <property type="entry name" value="CheY-like"/>
    <property type="match status" value="1"/>
</dbReference>
<evidence type="ECO:0000313" key="12">
    <source>
        <dbReference type="Proteomes" id="UP001519287"/>
    </source>
</evidence>
<keyword evidence="7" id="KW-0804">Transcription</keyword>
<reference evidence="11 12" key="1">
    <citation type="submission" date="2021-03" db="EMBL/GenBank/DDBJ databases">
        <title>Genomic Encyclopedia of Type Strains, Phase IV (KMG-IV): sequencing the most valuable type-strain genomes for metagenomic binning, comparative biology and taxonomic classification.</title>
        <authorList>
            <person name="Goeker M."/>
        </authorList>
    </citation>
    <scope>NUCLEOTIDE SEQUENCE [LARGE SCALE GENOMIC DNA]</scope>
    <source>
        <strain evidence="11 12">DSM 26048</strain>
    </source>
</reference>
<dbReference type="Gene3D" id="1.10.10.60">
    <property type="entry name" value="Homeodomain-like"/>
    <property type="match status" value="2"/>
</dbReference>
<dbReference type="SMART" id="SM00342">
    <property type="entry name" value="HTH_ARAC"/>
    <property type="match status" value="1"/>
</dbReference>
<dbReference type="Gene3D" id="3.40.50.2300">
    <property type="match status" value="1"/>
</dbReference>
<keyword evidence="3 8" id="KW-0597">Phosphoprotein</keyword>
<gene>
    <name evidence="11" type="ORF">J2Z66_002264</name>
</gene>
<dbReference type="CDD" id="cd17536">
    <property type="entry name" value="REC_YesN-like"/>
    <property type="match status" value="1"/>
</dbReference>
<comment type="subcellular location">
    <subcellularLocation>
        <location evidence="1">Cytoplasm</location>
    </subcellularLocation>
</comment>
<evidence type="ECO:0000256" key="1">
    <source>
        <dbReference type="ARBA" id="ARBA00004496"/>
    </source>
</evidence>
<keyword evidence="4" id="KW-0902">Two-component regulatory system</keyword>
<dbReference type="PROSITE" id="PS01124">
    <property type="entry name" value="HTH_ARAC_FAMILY_2"/>
    <property type="match status" value="1"/>
</dbReference>
<evidence type="ECO:0000256" key="4">
    <source>
        <dbReference type="ARBA" id="ARBA00023012"/>
    </source>
</evidence>
<evidence type="ECO:0000256" key="8">
    <source>
        <dbReference type="PROSITE-ProRule" id="PRU00169"/>
    </source>
</evidence>
<dbReference type="SMART" id="SM00448">
    <property type="entry name" value="REC"/>
    <property type="match status" value="1"/>
</dbReference>
<feature type="domain" description="Response regulatory" evidence="10">
    <location>
        <begin position="3"/>
        <end position="120"/>
    </location>
</feature>
<name>A0ABS4IT03_9BACL</name>
<dbReference type="PROSITE" id="PS50110">
    <property type="entry name" value="RESPONSE_REGULATORY"/>
    <property type="match status" value="1"/>
</dbReference>
<dbReference type="InterPro" id="IPR018062">
    <property type="entry name" value="HTH_AraC-typ_CS"/>
</dbReference>
<keyword evidence="2" id="KW-0963">Cytoplasm</keyword>
<dbReference type="EMBL" id="JAGGLB010000005">
    <property type="protein sequence ID" value="MBP1990658.1"/>
    <property type="molecule type" value="Genomic_DNA"/>
</dbReference>
<dbReference type="InterPro" id="IPR018060">
    <property type="entry name" value="HTH_AraC"/>
</dbReference>
<dbReference type="Proteomes" id="UP001519287">
    <property type="component" value="Unassembled WGS sequence"/>
</dbReference>
<keyword evidence="12" id="KW-1185">Reference proteome</keyword>
<evidence type="ECO:0000259" key="10">
    <source>
        <dbReference type="PROSITE" id="PS50110"/>
    </source>
</evidence>
<protein>
    <submittedName>
        <fullName evidence="11">Two-component system response regulator YesN</fullName>
    </submittedName>
</protein>
<feature type="modified residue" description="4-aspartylphosphate" evidence="8">
    <location>
        <position position="55"/>
    </location>
</feature>
<dbReference type="InterPro" id="IPR020449">
    <property type="entry name" value="Tscrpt_reg_AraC-type_HTH"/>
</dbReference>
<dbReference type="PRINTS" id="PR00032">
    <property type="entry name" value="HTHARAC"/>
</dbReference>
<sequence length="513" mass="59601">MYSVMLVDDEHVLREGMRKFVPWEPYKVTTIFEASCVSEALEVLSHNAVDLIFLDIKMPGESGLDLLKHLYEHKSEAHVVMISGYDTFDYAQISIRYQAMDYLLKPIKIEDIKRILDGFCEKKALLAQNKADEKKLMNELFAADFFKWMNGMYDEEWYRKLLSKFSQCYEDMSFRIMYISSPPTISSKGASINEHNKSILTEQLLTLPHAEAVIALEERSLSYMLIFVSQKEENTKEQLLELASSLFALLPVDSILFGEAFKNERIGSCLSLASLNGLKQQMFYSSEPIIFANEETSTVVKEFIMEEGLAKEFAKEIEKAFHMNDGVKINQNLLKMYQYVKNKHAYDMQSVRNEYIAFVQSLYAELAELPCEVEEMMDATSLKLLHETVVRQLGVLFEHAELKMKSTAHKMIKDIKKYVDMHISEPISLIELAEMFRASSEYLSHLFKKEEGINFSQYLKQTRINKAKEIMKQNVHLKIYEVAYQVGYNDAKHFSKVFREMTNLTPAQYWDRV</sequence>
<comment type="caution">
    <text evidence="11">The sequence shown here is derived from an EMBL/GenBank/DDBJ whole genome shotgun (WGS) entry which is preliminary data.</text>
</comment>
<dbReference type="RefSeq" id="WP_209971405.1">
    <property type="nucleotide sequence ID" value="NZ_JAGGLB010000005.1"/>
</dbReference>
<evidence type="ECO:0000256" key="7">
    <source>
        <dbReference type="ARBA" id="ARBA00023163"/>
    </source>
</evidence>
<evidence type="ECO:0000256" key="5">
    <source>
        <dbReference type="ARBA" id="ARBA00023015"/>
    </source>
</evidence>
<dbReference type="Pfam" id="PF00072">
    <property type="entry name" value="Response_reg"/>
    <property type="match status" value="1"/>
</dbReference>